<dbReference type="Proteomes" id="UP000318578">
    <property type="component" value="Unassembled WGS sequence"/>
</dbReference>
<protein>
    <submittedName>
        <fullName evidence="3">EAL domain-containing protein</fullName>
    </submittedName>
</protein>
<dbReference type="PANTHER" id="PTHR33121:SF70">
    <property type="entry name" value="SIGNALING PROTEIN YKOW"/>
    <property type="match status" value="1"/>
</dbReference>
<dbReference type="InterPro" id="IPR046342">
    <property type="entry name" value="CBS_dom_sf"/>
</dbReference>
<dbReference type="PANTHER" id="PTHR33121">
    <property type="entry name" value="CYCLIC DI-GMP PHOSPHODIESTERASE PDEF"/>
    <property type="match status" value="1"/>
</dbReference>
<accession>A0A558A3W5</accession>
<evidence type="ECO:0000313" key="4">
    <source>
        <dbReference type="Proteomes" id="UP000318578"/>
    </source>
</evidence>
<dbReference type="Pfam" id="PF00563">
    <property type="entry name" value="EAL"/>
    <property type="match status" value="1"/>
</dbReference>
<evidence type="ECO:0000259" key="2">
    <source>
        <dbReference type="PROSITE" id="PS50887"/>
    </source>
</evidence>
<gene>
    <name evidence="3" type="ORF">FNH06_25765</name>
</gene>
<dbReference type="RefSeq" id="WP_144642489.1">
    <property type="nucleotide sequence ID" value="NZ_BNAX01000001.1"/>
</dbReference>
<sequence>MRASPNAVRFAFQPLYSLHTGGIVALEALARPVKGSVHELLDRAHREQRLAEVDVALAADAVRAEARHETLLPLHLNLTAPTAAAPETAFDPLLDALARARRRPREVVLEIGPPFAQVWPEQLLAGLHRLAELGFRLALDGLGRADLPFALLASAPVDLLKLDRTVLGALPSNAASVAVVESLLHYTSRTNTRLVATGIETEAQLTAVRKLGVRIAQGNLFAPAADGVNWTHLLTPATPEPDERAVPGSLAAPRVRDFLRPASTLPQAATCDEVRTALAAGDEPTGIVGVDEHDRPQWSVDRTRFLVAVTGPYGHALHARRPAARLADSPHVIHADAGALELLELVTDADWGRTGDDVVVVDEQGRCLGVVLVTEVVRGVAEAKVEEAAALNPLTRLPGSETVARDIDRRIACREPFVTAWLDVDSFKAVNDNAGFAAGDDLIRALGRTLTDLASRLPRMTVSHVGGDDFLIACDVDEIGKIAGALLDTPWSAEGMPVTVSLATLVCATSTISSYREASRRLAPLKKRAKAVPGSSWVLGRPDTERVEILRGRRPLPEPRPILDHTA</sequence>
<dbReference type="GO" id="GO:0071111">
    <property type="term" value="F:cyclic-guanylate-specific phosphodiesterase activity"/>
    <property type="evidence" value="ECO:0007669"/>
    <property type="project" value="InterPro"/>
</dbReference>
<dbReference type="CDD" id="cd01948">
    <property type="entry name" value="EAL"/>
    <property type="match status" value="1"/>
</dbReference>
<dbReference type="InterPro" id="IPR043128">
    <property type="entry name" value="Rev_trsase/Diguanyl_cyclase"/>
</dbReference>
<feature type="domain" description="EAL" evidence="1">
    <location>
        <begin position="1"/>
        <end position="238"/>
    </location>
</feature>
<keyword evidence="4" id="KW-1185">Reference proteome</keyword>
<dbReference type="AlphaFoldDB" id="A0A558A3W5"/>
<dbReference type="SUPFAM" id="SSF55073">
    <property type="entry name" value="Nucleotide cyclase"/>
    <property type="match status" value="1"/>
</dbReference>
<name>A0A558A3W5_9PSEU</name>
<dbReference type="InterPro" id="IPR050706">
    <property type="entry name" value="Cyclic-di-GMP_PDE-like"/>
</dbReference>
<dbReference type="InterPro" id="IPR000160">
    <property type="entry name" value="GGDEF_dom"/>
</dbReference>
<evidence type="ECO:0000259" key="1">
    <source>
        <dbReference type="PROSITE" id="PS50883"/>
    </source>
</evidence>
<dbReference type="SUPFAM" id="SSF141868">
    <property type="entry name" value="EAL domain-like"/>
    <property type="match status" value="1"/>
</dbReference>
<dbReference type="Gene3D" id="3.30.70.270">
    <property type="match status" value="1"/>
</dbReference>
<feature type="domain" description="GGDEF" evidence="2">
    <location>
        <begin position="415"/>
        <end position="542"/>
    </location>
</feature>
<organism evidence="3 4">
    <name type="scientific">Amycolatopsis acidiphila</name>
    <dbReference type="NCBI Taxonomy" id="715473"/>
    <lineage>
        <taxon>Bacteria</taxon>
        <taxon>Bacillati</taxon>
        <taxon>Actinomycetota</taxon>
        <taxon>Actinomycetes</taxon>
        <taxon>Pseudonocardiales</taxon>
        <taxon>Pseudonocardiaceae</taxon>
        <taxon>Amycolatopsis</taxon>
    </lineage>
</organism>
<dbReference type="SMART" id="SM00052">
    <property type="entry name" value="EAL"/>
    <property type="match status" value="1"/>
</dbReference>
<dbReference type="Pfam" id="PF00990">
    <property type="entry name" value="GGDEF"/>
    <property type="match status" value="1"/>
</dbReference>
<proteinExistence type="predicted"/>
<dbReference type="SMART" id="SM00267">
    <property type="entry name" value="GGDEF"/>
    <property type="match status" value="1"/>
</dbReference>
<reference evidence="3 4" key="1">
    <citation type="submission" date="2019-07" db="EMBL/GenBank/DDBJ databases">
        <title>New species of Amycolatopsis and Streptomyces.</title>
        <authorList>
            <person name="Duangmal K."/>
            <person name="Teo W.F.A."/>
            <person name="Lipun K."/>
        </authorList>
    </citation>
    <scope>NUCLEOTIDE SEQUENCE [LARGE SCALE GENOMIC DNA]</scope>
    <source>
        <strain evidence="3 4">JCM 30562</strain>
    </source>
</reference>
<dbReference type="InterPro" id="IPR001633">
    <property type="entry name" value="EAL_dom"/>
</dbReference>
<dbReference type="OrthoDB" id="1673646at2"/>
<dbReference type="PROSITE" id="PS50887">
    <property type="entry name" value="GGDEF"/>
    <property type="match status" value="1"/>
</dbReference>
<comment type="caution">
    <text evidence="3">The sequence shown here is derived from an EMBL/GenBank/DDBJ whole genome shotgun (WGS) entry which is preliminary data.</text>
</comment>
<dbReference type="InterPro" id="IPR035919">
    <property type="entry name" value="EAL_sf"/>
</dbReference>
<dbReference type="InterPro" id="IPR029787">
    <property type="entry name" value="Nucleotide_cyclase"/>
</dbReference>
<dbReference type="SUPFAM" id="SSF54631">
    <property type="entry name" value="CBS-domain pair"/>
    <property type="match status" value="1"/>
</dbReference>
<dbReference type="EMBL" id="VJZA01000053">
    <property type="protein sequence ID" value="TVT18964.1"/>
    <property type="molecule type" value="Genomic_DNA"/>
</dbReference>
<dbReference type="PROSITE" id="PS50883">
    <property type="entry name" value="EAL"/>
    <property type="match status" value="1"/>
</dbReference>
<dbReference type="Gene3D" id="3.20.20.450">
    <property type="entry name" value="EAL domain"/>
    <property type="match status" value="1"/>
</dbReference>
<evidence type="ECO:0000313" key="3">
    <source>
        <dbReference type="EMBL" id="TVT18964.1"/>
    </source>
</evidence>